<dbReference type="EMBL" id="BMAY01000004">
    <property type="protein sequence ID" value="GFZ26766.1"/>
    <property type="molecule type" value="Genomic_DNA"/>
</dbReference>
<evidence type="ECO:0000313" key="5">
    <source>
        <dbReference type="Proteomes" id="UP000677218"/>
    </source>
</evidence>
<comment type="caution">
    <text evidence="4">The sequence shown here is derived from an EMBL/GenBank/DDBJ whole genome shotgun (WGS) entry which is preliminary data.</text>
</comment>
<dbReference type="InterPro" id="IPR009057">
    <property type="entry name" value="Homeodomain-like_sf"/>
</dbReference>
<dbReference type="Proteomes" id="UP000677218">
    <property type="component" value="Unassembled WGS sequence"/>
</dbReference>
<reference evidence="4" key="1">
    <citation type="submission" date="2020-08" db="EMBL/GenBank/DDBJ databases">
        <title>Taxonomic study for Lactobacillus species isolated from hardwood bark.</title>
        <authorList>
            <person name="Tohno M."/>
            <person name="Tanizawa Y."/>
        </authorList>
    </citation>
    <scope>NUCLEOTIDE SEQUENCE</scope>
    <source>
        <strain evidence="4">B40</strain>
    </source>
</reference>
<dbReference type="Pfam" id="PF00440">
    <property type="entry name" value="TetR_N"/>
    <property type="match status" value="1"/>
</dbReference>
<sequence length="186" mass="20994">MVKKRTLDLDKILDAAVELINEKGLEDTTLPSLAKKLDIRSQSLYHYVRGRKEMLSLVAAREIKRLRQQLTGELVGMSGEEALLKFADLTRDFLLADNALSAILFHLNEYSTSDEISQGIQSILDLAEKLNLRQGQAISIHVVIGAVLGYVFLDRSAFFTDQDAQKARHDYHQMILRLVRPDLSEA</sequence>
<feature type="domain" description="HTH tetR-type" evidence="3">
    <location>
        <begin position="6"/>
        <end position="66"/>
    </location>
</feature>
<keyword evidence="5" id="KW-1185">Reference proteome</keyword>
<organism evidence="4 5">
    <name type="scientific">Lactobacillus corticis</name>
    <dbReference type="NCBI Taxonomy" id="2201249"/>
    <lineage>
        <taxon>Bacteria</taxon>
        <taxon>Bacillati</taxon>
        <taxon>Bacillota</taxon>
        <taxon>Bacilli</taxon>
        <taxon>Lactobacillales</taxon>
        <taxon>Lactobacillaceae</taxon>
        <taxon>Lactobacillus</taxon>
    </lineage>
</organism>
<dbReference type="InterPro" id="IPR001647">
    <property type="entry name" value="HTH_TetR"/>
</dbReference>
<dbReference type="PROSITE" id="PS50977">
    <property type="entry name" value="HTH_TETR_2"/>
    <property type="match status" value="1"/>
</dbReference>
<feature type="DNA-binding region" description="H-T-H motif" evidence="2">
    <location>
        <begin position="29"/>
        <end position="48"/>
    </location>
</feature>
<dbReference type="AlphaFoldDB" id="A0A916QK72"/>
<dbReference type="PRINTS" id="PR00455">
    <property type="entry name" value="HTHTETR"/>
</dbReference>
<evidence type="ECO:0000259" key="3">
    <source>
        <dbReference type="PROSITE" id="PS50977"/>
    </source>
</evidence>
<dbReference type="SUPFAM" id="SSF46689">
    <property type="entry name" value="Homeodomain-like"/>
    <property type="match status" value="1"/>
</dbReference>
<protein>
    <submittedName>
        <fullName evidence="4">TetR family transcriptional regulator</fullName>
    </submittedName>
</protein>
<keyword evidence="1 2" id="KW-0238">DNA-binding</keyword>
<dbReference type="Gene3D" id="1.10.357.10">
    <property type="entry name" value="Tetracycline Repressor, domain 2"/>
    <property type="match status" value="1"/>
</dbReference>
<dbReference type="Gene3D" id="1.10.10.60">
    <property type="entry name" value="Homeodomain-like"/>
    <property type="match status" value="1"/>
</dbReference>
<dbReference type="GO" id="GO:0003677">
    <property type="term" value="F:DNA binding"/>
    <property type="evidence" value="ECO:0007669"/>
    <property type="project" value="UniProtKB-UniRule"/>
</dbReference>
<evidence type="ECO:0000313" key="4">
    <source>
        <dbReference type="EMBL" id="GFZ26766.1"/>
    </source>
</evidence>
<name>A0A916QK72_9LACO</name>
<evidence type="ECO:0000256" key="1">
    <source>
        <dbReference type="ARBA" id="ARBA00023125"/>
    </source>
</evidence>
<evidence type="ECO:0000256" key="2">
    <source>
        <dbReference type="PROSITE-ProRule" id="PRU00335"/>
    </source>
</evidence>
<accession>A0A916QK72</accession>
<proteinExistence type="predicted"/>
<gene>
    <name evidence="4" type="primary">tetR_6</name>
    <name evidence="4" type="ORF">LCB40_06460</name>
</gene>
<dbReference type="RefSeq" id="WP_212780465.1">
    <property type="nucleotide sequence ID" value="NZ_BMAY01000004.1"/>
</dbReference>